<dbReference type="EMBL" id="DF845688">
    <property type="protein sequence ID" value="GAT49593.1"/>
    <property type="molecule type" value="Genomic_DNA"/>
</dbReference>
<sequence length="644" mass="73364">MPIPSTSLGHIDAQIYRLDREFAARIAVLEAAEATLVQRLERVVYPVNTLASFLLVQIFLACLPVHGRIRRGRPDDLTTRLSLVCRQWRMLVEATPGLWTSHDLILVRQASTDYRVVPAGFAPLQHCLQRAAGASLSLTLRQSHRAPRSRVPAFLRPLIPRAYRLETDISPVQFRHLRPLGLALTNLEHLACATIAQDLADIVRCAPRLRELRLRKYPLGAKLVSSVLTKLEICIPEAETSLESVIDVLDNCPMLQSLRTPLQPSFRWTIRQFRAPLTLHDHLEELALPSTQRAEVKPSRQSIWGLLVQLRAPKLRTLEILVPGYGGDQGTLNAAKIFASSCAIASLRLTVTAKHARHWVAIFPALESLELIAHHSEPLIVFPFVDAEDLSGNLDLVRLAFSAESWSRDAMVKVAWHRLLELLRVRENDDDAEALEKIAIRAICHKMDACLPDPWTPPDALFAPDDDSDAAENLNVHVRETLRLTKRIRMLQKWCAVPEDDDIDFLRIERPEAYKEEDWPENEFDQDGNEWFVRRWPWPESEHEESSAMNDDPLARFTLHAENGQTFKEYEMDSSEEDGDESEDDEDEDVEVEDDEEEEEDESDLEMDEDSKANSERVFQRGIARNFNEPEHGQLHLGPGLRIY</sequence>
<accession>A0ABQ0LER6</accession>
<dbReference type="InterPro" id="IPR032675">
    <property type="entry name" value="LRR_dom_sf"/>
</dbReference>
<feature type="compositionally biased region" description="Basic and acidic residues" evidence="1">
    <location>
        <begin position="610"/>
        <end position="619"/>
    </location>
</feature>
<keyword evidence="3" id="KW-1185">Reference proteome</keyword>
<evidence type="ECO:0000313" key="2">
    <source>
        <dbReference type="EMBL" id="GAT49593.1"/>
    </source>
</evidence>
<feature type="region of interest" description="Disordered" evidence="1">
    <location>
        <begin position="563"/>
        <end position="644"/>
    </location>
</feature>
<evidence type="ECO:0000313" key="3">
    <source>
        <dbReference type="Proteomes" id="UP000815677"/>
    </source>
</evidence>
<organism evidence="2 3">
    <name type="scientific">Mycena chlorophos</name>
    <name type="common">Agaric fungus</name>
    <name type="synonym">Agaricus chlorophos</name>
    <dbReference type="NCBI Taxonomy" id="658473"/>
    <lineage>
        <taxon>Eukaryota</taxon>
        <taxon>Fungi</taxon>
        <taxon>Dikarya</taxon>
        <taxon>Basidiomycota</taxon>
        <taxon>Agaricomycotina</taxon>
        <taxon>Agaricomycetes</taxon>
        <taxon>Agaricomycetidae</taxon>
        <taxon>Agaricales</taxon>
        <taxon>Marasmiineae</taxon>
        <taxon>Mycenaceae</taxon>
        <taxon>Mycena</taxon>
    </lineage>
</organism>
<name>A0ABQ0LER6_MYCCL</name>
<dbReference type="Gene3D" id="3.80.10.10">
    <property type="entry name" value="Ribonuclease Inhibitor"/>
    <property type="match status" value="1"/>
</dbReference>
<proteinExistence type="predicted"/>
<evidence type="ECO:0000256" key="1">
    <source>
        <dbReference type="SAM" id="MobiDB-lite"/>
    </source>
</evidence>
<evidence type="ECO:0008006" key="4">
    <source>
        <dbReference type="Google" id="ProtNLM"/>
    </source>
</evidence>
<protein>
    <recommendedName>
        <fullName evidence="4">F-box domain-containing protein</fullName>
    </recommendedName>
</protein>
<gene>
    <name evidence="2" type="ORF">MCHLO_06898</name>
</gene>
<feature type="compositionally biased region" description="Acidic residues" evidence="1">
    <location>
        <begin position="572"/>
        <end position="609"/>
    </location>
</feature>
<reference evidence="2" key="1">
    <citation type="submission" date="2014-09" db="EMBL/GenBank/DDBJ databases">
        <title>Genome sequence of the luminous mushroom Mycena chlorophos for searching fungal bioluminescence genes.</title>
        <authorList>
            <person name="Tanaka Y."/>
            <person name="Kasuga D."/>
            <person name="Oba Y."/>
            <person name="Hase S."/>
            <person name="Sato K."/>
            <person name="Oba Y."/>
            <person name="Sakakibara Y."/>
        </authorList>
    </citation>
    <scope>NUCLEOTIDE SEQUENCE</scope>
</reference>
<dbReference type="Proteomes" id="UP000815677">
    <property type="component" value="Unassembled WGS sequence"/>
</dbReference>